<dbReference type="Pfam" id="PF13936">
    <property type="entry name" value="HTH_38"/>
    <property type="match status" value="1"/>
</dbReference>
<protein>
    <recommendedName>
        <fullName evidence="1">Transposase IS30-like HTH domain-containing protein</fullName>
    </recommendedName>
</protein>
<dbReference type="Proteomes" id="UP000649955">
    <property type="component" value="Unassembled WGS sequence"/>
</dbReference>
<evidence type="ECO:0000259" key="1">
    <source>
        <dbReference type="Pfam" id="PF13936"/>
    </source>
</evidence>
<name>A0ABQ3KIT1_9PSEU</name>
<reference evidence="3" key="1">
    <citation type="journal article" date="2019" name="Int. J. Syst. Evol. Microbiol.">
        <title>The Global Catalogue of Microorganisms (GCM) 10K type strain sequencing project: providing services to taxonomists for standard genome sequencing and annotation.</title>
        <authorList>
            <consortium name="The Broad Institute Genomics Platform"/>
            <consortium name="The Broad Institute Genome Sequencing Center for Infectious Disease"/>
            <person name="Wu L."/>
            <person name="Ma J."/>
        </authorList>
    </citation>
    <scope>NUCLEOTIDE SEQUENCE [LARGE SCALE GENOMIC DNA]</scope>
    <source>
        <strain evidence="3">CGMCC 4.7680</strain>
    </source>
</reference>
<evidence type="ECO:0000313" key="2">
    <source>
        <dbReference type="EMBL" id="GHG17838.1"/>
    </source>
</evidence>
<gene>
    <name evidence="2" type="ORF">GCM10017567_40230</name>
</gene>
<dbReference type="InterPro" id="IPR025246">
    <property type="entry name" value="IS30-like_HTH"/>
</dbReference>
<proteinExistence type="predicted"/>
<keyword evidence="3" id="KW-1185">Reference proteome</keyword>
<dbReference type="EMBL" id="BNAW01000016">
    <property type="protein sequence ID" value="GHG17838.1"/>
    <property type="molecule type" value="Genomic_DNA"/>
</dbReference>
<evidence type="ECO:0000313" key="3">
    <source>
        <dbReference type="Proteomes" id="UP000649955"/>
    </source>
</evidence>
<dbReference type="RefSeq" id="WP_191312232.1">
    <property type="nucleotide sequence ID" value="NZ_BNAW01000016.1"/>
</dbReference>
<accession>A0ABQ3KIT1</accession>
<sequence>MSSAERIRIADGVRQPGMPLRMVAVELGRPVSTISRELVRNQQSDGSYQPHAAHELATGRRARPKIGKLAAIRRLRAIVEDGVGRAVEPAADHPLASPRPP</sequence>
<organism evidence="2 3">
    <name type="scientific">Amycolatopsis bullii</name>
    <dbReference type="NCBI Taxonomy" id="941987"/>
    <lineage>
        <taxon>Bacteria</taxon>
        <taxon>Bacillati</taxon>
        <taxon>Actinomycetota</taxon>
        <taxon>Actinomycetes</taxon>
        <taxon>Pseudonocardiales</taxon>
        <taxon>Pseudonocardiaceae</taxon>
        <taxon>Amycolatopsis</taxon>
    </lineage>
</organism>
<comment type="caution">
    <text evidence="2">The sequence shown here is derived from an EMBL/GenBank/DDBJ whole genome shotgun (WGS) entry which is preliminary data.</text>
</comment>
<feature type="domain" description="Transposase IS30-like HTH" evidence="1">
    <location>
        <begin position="1"/>
        <end position="41"/>
    </location>
</feature>